<dbReference type="KEGG" id="ster:AOA14_02890"/>
<dbReference type="EMBL" id="CP013342">
    <property type="protein sequence ID" value="AMU93551.1"/>
    <property type="molecule type" value="Genomic_DNA"/>
</dbReference>
<protein>
    <recommendedName>
        <fullName evidence="4">DUF2178 domain-containing protein</fullName>
    </recommendedName>
</protein>
<proteinExistence type="predicted"/>
<evidence type="ECO:0008006" key="4">
    <source>
        <dbReference type="Google" id="ProtNLM"/>
    </source>
</evidence>
<keyword evidence="1" id="KW-0472">Membrane</keyword>
<feature type="transmembrane region" description="Helical" evidence="1">
    <location>
        <begin position="84"/>
        <end position="105"/>
    </location>
</feature>
<dbReference type="Proteomes" id="UP000076234">
    <property type="component" value="Chromosome"/>
</dbReference>
<evidence type="ECO:0000313" key="2">
    <source>
        <dbReference type="EMBL" id="AMU93551.1"/>
    </source>
</evidence>
<evidence type="ECO:0000256" key="1">
    <source>
        <dbReference type="SAM" id="Phobius"/>
    </source>
</evidence>
<accession>A0A142VUY9</accession>
<gene>
    <name evidence="2" type="ORF">AOA14_02890</name>
</gene>
<feature type="transmembrane region" description="Helical" evidence="1">
    <location>
        <begin position="7"/>
        <end position="28"/>
    </location>
</feature>
<name>A0A142VUY9_9SPHN</name>
<organism evidence="2 3">
    <name type="scientific">Sphingopyxis terrae subsp. terrae NBRC 15098</name>
    <dbReference type="NCBI Taxonomy" id="1219058"/>
    <lineage>
        <taxon>Bacteria</taxon>
        <taxon>Pseudomonadati</taxon>
        <taxon>Pseudomonadota</taxon>
        <taxon>Alphaproteobacteria</taxon>
        <taxon>Sphingomonadales</taxon>
        <taxon>Sphingomonadaceae</taxon>
        <taxon>Sphingopyxis</taxon>
    </lineage>
</organism>
<dbReference type="Pfam" id="PF09946">
    <property type="entry name" value="DUF2178"/>
    <property type="match status" value="1"/>
</dbReference>
<feature type="transmembrane region" description="Helical" evidence="1">
    <location>
        <begin position="40"/>
        <end position="63"/>
    </location>
</feature>
<reference evidence="2 3" key="2">
    <citation type="journal article" date="2016" name="Genome Announc.">
        <title>Complete Genome Sequence of Sphingopyxis terrae Strain 203-1 (NBRC 111660), a Polyethylene Glycol Degrader.</title>
        <authorList>
            <person name="Ohtsubo Y."/>
            <person name="Nonoyama S."/>
            <person name="Nagata Y."/>
            <person name="Numata M."/>
            <person name="Tsuchikane K."/>
            <person name="Hosoyama A."/>
            <person name="Yamazoe A."/>
            <person name="Tsuda M."/>
            <person name="Fujita N."/>
            <person name="Kawai F."/>
        </authorList>
    </citation>
    <scope>NUCLEOTIDE SEQUENCE [LARGE SCALE GENOMIC DNA]</scope>
    <source>
        <strain evidence="2 3">203-1</strain>
    </source>
</reference>
<sequence>MNFREKSAWLNVLAMLAAYSLYFGLIIAGHPAGREIFPMLWLFGSIALAHAAIVIVGTIILSARAPKSERVRADERDRAIRRRGATIAYYVLLAGMMVVGVYLPFVEQGVPLANTGLFAIVLAELVNSAVVLISYRRGWHG</sequence>
<dbReference type="AlphaFoldDB" id="A0A142VUY9"/>
<dbReference type="STRING" id="1219058.AOA14_02890"/>
<feature type="transmembrane region" description="Helical" evidence="1">
    <location>
        <begin position="117"/>
        <end position="135"/>
    </location>
</feature>
<evidence type="ECO:0000313" key="3">
    <source>
        <dbReference type="Proteomes" id="UP000076234"/>
    </source>
</evidence>
<dbReference type="InterPro" id="IPR019235">
    <property type="entry name" value="DUF2178_TM"/>
</dbReference>
<reference evidence="3" key="1">
    <citation type="submission" date="2015-11" db="EMBL/GenBank/DDBJ databases">
        <title>Complete genome sequence of a polyethylene glycol-degrading strain Sphingopyxis terrae strain 203-1 (NBRC 15098).</title>
        <authorList>
            <person name="Yoshiyuki O."/>
            <person name="Shouta N."/>
            <person name="Nagata Y."/>
            <person name="Numata M."/>
            <person name="Tsuchikane K."/>
            <person name="Hosoyama A."/>
            <person name="Yamazoe A."/>
            <person name="Tsuda M."/>
            <person name="Fujita N."/>
            <person name="Kawai F."/>
        </authorList>
    </citation>
    <scope>NUCLEOTIDE SEQUENCE [LARGE SCALE GENOMIC DNA]</scope>
    <source>
        <strain evidence="3">203-1</strain>
    </source>
</reference>
<keyword evidence="1" id="KW-0812">Transmembrane</keyword>
<keyword evidence="1" id="KW-1133">Transmembrane helix</keyword>